<name>A0ABU6XFI6_9FABA</name>
<feature type="compositionally biased region" description="Basic and acidic residues" evidence="1">
    <location>
        <begin position="103"/>
        <end position="113"/>
    </location>
</feature>
<dbReference type="EMBL" id="JASCZI010211739">
    <property type="protein sequence ID" value="MED6196334.1"/>
    <property type="molecule type" value="Genomic_DNA"/>
</dbReference>
<feature type="region of interest" description="Disordered" evidence="1">
    <location>
        <begin position="89"/>
        <end position="209"/>
    </location>
</feature>
<accession>A0ABU6XFI6</accession>
<gene>
    <name evidence="2" type="ORF">PIB30_046509</name>
</gene>
<comment type="caution">
    <text evidence="2">The sequence shown here is derived from an EMBL/GenBank/DDBJ whole genome shotgun (WGS) entry which is preliminary data.</text>
</comment>
<feature type="compositionally biased region" description="Low complexity" evidence="1">
    <location>
        <begin position="164"/>
        <end position="179"/>
    </location>
</feature>
<evidence type="ECO:0000313" key="2">
    <source>
        <dbReference type="EMBL" id="MED6196334.1"/>
    </source>
</evidence>
<dbReference type="Proteomes" id="UP001341840">
    <property type="component" value="Unassembled WGS sequence"/>
</dbReference>
<organism evidence="2 3">
    <name type="scientific">Stylosanthes scabra</name>
    <dbReference type="NCBI Taxonomy" id="79078"/>
    <lineage>
        <taxon>Eukaryota</taxon>
        <taxon>Viridiplantae</taxon>
        <taxon>Streptophyta</taxon>
        <taxon>Embryophyta</taxon>
        <taxon>Tracheophyta</taxon>
        <taxon>Spermatophyta</taxon>
        <taxon>Magnoliopsida</taxon>
        <taxon>eudicotyledons</taxon>
        <taxon>Gunneridae</taxon>
        <taxon>Pentapetalae</taxon>
        <taxon>rosids</taxon>
        <taxon>fabids</taxon>
        <taxon>Fabales</taxon>
        <taxon>Fabaceae</taxon>
        <taxon>Papilionoideae</taxon>
        <taxon>50 kb inversion clade</taxon>
        <taxon>dalbergioids sensu lato</taxon>
        <taxon>Dalbergieae</taxon>
        <taxon>Pterocarpus clade</taxon>
        <taxon>Stylosanthes</taxon>
    </lineage>
</organism>
<evidence type="ECO:0000256" key="1">
    <source>
        <dbReference type="SAM" id="MobiDB-lite"/>
    </source>
</evidence>
<keyword evidence="3" id="KW-1185">Reference proteome</keyword>
<proteinExistence type="predicted"/>
<sequence>MATARPSIKIIRDALAVDNADTIVRLSKPRAAWQGYWVYEGDTDVNEMCDFTLSNNLIELHIYFEHPIDNPIIPEVMLLESSSSYSYESVEDEAYKPPPPGYKTDDSEGDSPKKSRKAKSKFVSPRKKIHTPRKTVYTGKRKDHHILSGSGSGVGPAGGSFNWNGPGNASDAGPASGSPIGPPIDDDNSGSNMEFPGSFEEEILKDGEL</sequence>
<protein>
    <submittedName>
        <fullName evidence="2">Uncharacterized protein</fullName>
    </submittedName>
</protein>
<reference evidence="2 3" key="1">
    <citation type="journal article" date="2023" name="Plants (Basel)">
        <title>Bridging the Gap: Combining Genomics and Transcriptomics Approaches to Understand Stylosanthes scabra, an Orphan Legume from the Brazilian Caatinga.</title>
        <authorList>
            <person name="Ferreira-Neto J.R.C."/>
            <person name="da Silva M.D."/>
            <person name="Binneck E."/>
            <person name="de Melo N.F."/>
            <person name="da Silva R.H."/>
            <person name="de Melo A.L.T.M."/>
            <person name="Pandolfi V."/>
            <person name="Bustamante F.O."/>
            <person name="Brasileiro-Vidal A.C."/>
            <person name="Benko-Iseppon A.M."/>
        </authorList>
    </citation>
    <scope>NUCLEOTIDE SEQUENCE [LARGE SCALE GENOMIC DNA]</scope>
    <source>
        <tissue evidence="2">Leaves</tissue>
    </source>
</reference>
<evidence type="ECO:0000313" key="3">
    <source>
        <dbReference type="Proteomes" id="UP001341840"/>
    </source>
</evidence>
<feature type="compositionally biased region" description="Basic residues" evidence="1">
    <location>
        <begin position="114"/>
        <end position="144"/>
    </location>
</feature>